<proteinExistence type="predicted"/>
<evidence type="ECO:0000313" key="1">
    <source>
        <dbReference type="EMBL" id="CAD1481282.1"/>
    </source>
</evidence>
<comment type="caution">
    <text evidence="1">The sequence shown here is derived from an EMBL/GenBank/DDBJ whole genome shotgun (WGS) entry which is preliminary data.</text>
</comment>
<feature type="non-terminal residue" evidence="1">
    <location>
        <position position="1"/>
    </location>
</feature>
<feature type="non-terminal residue" evidence="1">
    <location>
        <position position="363"/>
    </location>
</feature>
<sequence>PSMVNVETRKGTIKKIVPRKRGKKYYKKIFFHLLDLALWNAFVLYEKSGGEINSLDFRLKVTELPIEKYKTTNISRSGWPSNVPTPLRLSARHFPSFVPPRQRKKIPQCFLCSRTQHENNKKVCKKTRYMCAECDILCVIPCFKIYHAIANSKVNGLNLAFIANSNGLPTCLICKEQLANNKKSNIERHFRCQLHTKTVTDRMAKMASNVTGQQVEDVKSASAMSIAVDESCDSTSPKEELLGLLPLKGVNIADTVLSCMEKNHIPLIKIVPIATDGAKSMLGLEKGFVSILKAKINHENNFKPIIHTFNDQNSGVKGNLTPESTPLDAFQLFFSEQLVSHITEETNNYFKFVIENTTSKPYS</sequence>
<dbReference type="AlphaFoldDB" id="A0A6V7HM58"/>
<dbReference type="PANTHER" id="PTHR45913">
    <property type="entry name" value="EPM2A-INTERACTING PROTEIN 1"/>
    <property type="match status" value="1"/>
</dbReference>
<accession>A0A6V7HM58</accession>
<name>A0A6V7HM58_9HYME</name>
<keyword evidence="2" id="KW-1185">Reference proteome</keyword>
<protein>
    <recommendedName>
        <fullName evidence="3">PiggyBac transposable element-derived protein domain-containing protein</fullName>
    </recommendedName>
</protein>
<gene>
    <name evidence="1" type="ORF">MHI_LOCUS999235</name>
</gene>
<dbReference type="Proteomes" id="UP000752696">
    <property type="component" value="Unassembled WGS sequence"/>
</dbReference>
<dbReference type="PANTHER" id="PTHR45913:SF10">
    <property type="entry name" value="DUF4371 DOMAIN-CONTAINING PROTEIN"/>
    <property type="match status" value="1"/>
</dbReference>
<evidence type="ECO:0000313" key="2">
    <source>
        <dbReference type="Proteomes" id="UP000752696"/>
    </source>
</evidence>
<dbReference type="OrthoDB" id="7615241at2759"/>
<dbReference type="EMBL" id="CAJDYZ010013702">
    <property type="protein sequence ID" value="CAD1481282.1"/>
    <property type="molecule type" value="Genomic_DNA"/>
</dbReference>
<organism evidence="1 2">
    <name type="scientific">Heterotrigona itama</name>
    <dbReference type="NCBI Taxonomy" id="395501"/>
    <lineage>
        <taxon>Eukaryota</taxon>
        <taxon>Metazoa</taxon>
        <taxon>Ecdysozoa</taxon>
        <taxon>Arthropoda</taxon>
        <taxon>Hexapoda</taxon>
        <taxon>Insecta</taxon>
        <taxon>Pterygota</taxon>
        <taxon>Neoptera</taxon>
        <taxon>Endopterygota</taxon>
        <taxon>Hymenoptera</taxon>
        <taxon>Apocrita</taxon>
        <taxon>Aculeata</taxon>
        <taxon>Apoidea</taxon>
        <taxon>Anthophila</taxon>
        <taxon>Apidae</taxon>
        <taxon>Heterotrigona</taxon>
    </lineage>
</organism>
<evidence type="ECO:0008006" key="3">
    <source>
        <dbReference type="Google" id="ProtNLM"/>
    </source>
</evidence>
<reference evidence="1" key="1">
    <citation type="submission" date="2020-07" db="EMBL/GenBank/DDBJ databases">
        <authorList>
            <person name="Nazaruddin N."/>
        </authorList>
    </citation>
    <scope>NUCLEOTIDE SEQUENCE</scope>
</reference>